<dbReference type="GO" id="GO:0005886">
    <property type="term" value="C:plasma membrane"/>
    <property type="evidence" value="ECO:0007669"/>
    <property type="project" value="UniProtKB-SubCell"/>
</dbReference>
<reference evidence="11 12" key="1">
    <citation type="journal article" date="2021" name="Microbiol. Resour. Announc.">
        <title>Complete Genome Sequences of Three Human Oral Treponema parvum Isolates.</title>
        <authorList>
            <person name="Zeng H."/>
            <person name="Watt R.M."/>
        </authorList>
    </citation>
    <scope>NUCLEOTIDE SEQUENCE [LARGE SCALE GENOMIC DNA]</scope>
    <source>
        <strain evidence="11 12">ATCC 700770</strain>
    </source>
</reference>
<evidence type="ECO:0000313" key="12">
    <source>
        <dbReference type="Proteomes" id="UP000671908"/>
    </source>
</evidence>
<dbReference type="PIRSF" id="PIRSF006603">
    <property type="entry name" value="DinF"/>
    <property type="match status" value="1"/>
</dbReference>
<keyword evidence="8 10" id="KW-0472">Membrane</keyword>
<feature type="transmembrane region" description="Helical" evidence="10">
    <location>
        <begin position="334"/>
        <end position="357"/>
    </location>
</feature>
<evidence type="ECO:0000256" key="9">
    <source>
        <dbReference type="ARBA" id="ARBA00031636"/>
    </source>
</evidence>
<proteinExistence type="predicted"/>
<dbReference type="PANTHER" id="PTHR43298">
    <property type="entry name" value="MULTIDRUG RESISTANCE PROTEIN NORM-RELATED"/>
    <property type="match status" value="1"/>
</dbReference>
<dbReference type="CDD" id="cd13137">
    <property type="entry name" value="MATE_NorM_like"/>
    <property type="match status" value="1"/>
</dbReference>
<keyword evidence="5 10" id="KW-0812">Transmembrane</keyword>
<evidence type="ECO:0000256" key="7">
    <source>
        <dbReference type="ARBA" id="ARBA00023065"/>
    </source>
</evidence>
<dbReference type="AlphaFoldDB" id="A0A975F380"/>
<name>A0A975F380_9SPIR</name>
<dbReference type="Pfam" id="PF01554">
    <property type="entry name" value="MatE"/>
    <property type="match status" value="2"/>
</dbReference>
<feature type="transmembrane region" description="Helical" evidence="10">
    <location>
        <begin position="210"/>
        <end position="227"/>
    </location>
</feature>
<dbReference type="RefSeq" id="WP_210120013.1">
    <property type="nucleotide sequence ID" value="NZ_CP054142.1"/>
</dbReference>
<feature type="transmembrane region" description="Helical" evidence="10">
    <location>
        <begin position="369"/>
        <end position="390"/>
    </location>
</feature>
<keyword evidence="4" id="KW-1003">Cell membrane</keyword>
<dbReference type="KEGG" id="tpav:HRQ91_01940"/>
<evidence type="ECO:0000256" key="6">
    <source>
        <dbReference type="ARBA" id="ARBA00022989"/>
    </source>
</evidence>
<feature type="transmembrane region" description="Helical" evidence="10">
    <location>
        <begin position="105"/>
        <end position="126"/>
    </location>
</feature>
<feature type="transmembrane region" description="Helical" evidence="10">
    <location>
        <begin position="37"/>
        <end position="54"/>
    </location>
</feature>
<comment type="subcellular location">
    <subcellularLocation>
        <location evidence="1">Cell membrane</location>
        <topology evidence="1">Multi-pass membrane protein</topology>
    </subcellularLocation>
</comment>
<evidence type="ECO:0000256" key="2">
    <source>
        <dbReference type="ARBA" id="ARBA00022448"/>
    </source>
</evidence>
<protein>
    <recommendedName>
        <fullName evidence="9">Multidrug-efflux transporter</fullName>
    </recommendedName>
</protein>
<feature type="transmembrane region" description="Helical" evidence="10">
    <location>
        <begin position="66"/>
        <end position="85"/>
    </location>
</feature>
<accession>A0A975F380</accession>
<evidence type="ECO:0000256" key="10">
    <source>
        <dbReference type="SAM" id="Phobius"/>
    </source>
</evidence>
<organism evidence="11 12">
    <name type="scientific">Treponema parvum</name>
    <dbReference type="NCBI Taxonomy" id="138851"/>
    <lineage>
        <taxon>Bacteria</taxon>
        <taxon>Pseudomonadati</taxon>
        <taxon>Spirochaetota</taxon>
        <taxon>Spirochaetia</taxon>
        <taxon>Spirochaetales</taxon>
        <taxon>Treponemataceae</taxon>
        <taxon>Treponema</taxon>
    </lineage>
</organism>
<dbReference type="InterPro" id="IPR002528">
    <property type="entry name" value="MATE_fam"/>
</dbReference>
<dbReference type="EMBL" id="CP054142">
    <property type="protein sequence ID" value="QTQ13314.1"/>
    <property type="molecule type" value="Genomic_DNA"/>
</dbReference>
<evidence type="ECO:0000256" key="4">
    <source>
        <dbReference type="ARBA" id="ARBA00022475"/>
    </source>
</evidence>
<evidence type="ECO:0000256" key="1">
    <source>
        <dbReference type="ARBA" id="ARBA00004651"/>
    </source>
</evidence>
<dbReference type="GO" id="GO:0015297">
    <property type="term" value="F:antiporter activity"/>
    <property type="evidence" value="ECO:0007669"/>
    <property type="project" value="UniProtKB-KW"/>
</dbReference>
<dbReference type="GO" id="GO:0042910">
    <property type="term" value="F:xenobiotic transmembrane transporter activity"/>
    <property type="evidence" value="ECO:0007669"/>
    <property type="project" value="InterPro"/>
</dbReference>
<dbReference type="Proteomes" id="UP000671908">
    <property type="component" value="Chromosome"/>
</dbReference>
<keyword evidence="7" id="KW-0406">Ion transport</keyword>
<keyword evidence="2" id="KW-0813">Transport</keyword>
<evidence type="ECO:0000256" key="3">
    <source>
        <dbReference type="ARBA" id="ARBA00022449"/>
    </source>
</evidence>
<feature type="transmembrane region" description="Helical" evidence="10">
    <location>
        <begin position="303"/>
        <end position="322"/>
    </location>
</feature>
<gene>
    <name evidence="11" type="ORF">HRQ91_01940</name>
</gene>
<keyword evidence="12" id="KW-1185">Reference proteome</keyword>
<dbReference type="NCBIfam" id="TIGR00797">
    <property type="entry name" value="matE"/>
    <property type="match status" value="1"/>
</dbReference>
<dbReference type="InterPro" id="IPR048279">
    <property type="entry name" value="MdtK-like"/>
</dbReference>
<feature type="transmembrane region" description="Helical" evidence="10">
    <location>
        <begin position="174"/>
        <end position="198"/>
    </location>
</feature>
<dbReference type="InterPro" id="IPR050222">
    <property type="entry name" value="MATE_MdtK"/>
</dbReference>
<evidence type="ECO:0000256" key="8">
    <source>
        <dbReference type="ARBA" id="ARBA00023136"/>
    </source>
</evidence>
<dbReference type="PANTHER" id="PTHR43298:SF2">
    <property type="entry name" value="FMN_FAD EXPORTER YEEO-RELATED"/>
    <property type="match status" value="1"/>
</dbReference>
<sequence length="476" mass="52085">MSFQFLKRFSSNTDTSSLLFSNTDLLNLIWPLIIEQLLNITLGIADIMMVASLGEAAVSGVSLVDAVMVLVIQVFAALGTGGAVVASQYVGKKDEKLAGETAKQLLYSLIIISVFLVVLGFLSRSWILSVIFGSIEADVYAASQKYFVWTLFSLPGIALYSGCAALFRAQGNSYVSMLISVLINILNISGNAFFLFHLHWGVEGVALPTLISRLIAASVLIVLLYGAKEYHGRTAVSIKGVGHVRLNFRIIRKILYVGIPSGLENGVFQIGKILVLSIVSSYGTSAIAANAGGNTMAMLETLPGSACGLAILTVVGQCIGAGRQKEAVYFTKKITATAYVSVFIINIPILLFCSKILSFYGMSQETTRLAWLMSVSHSCFSIFIWPLAFAFPNALRAAGDTAYTMTVSILSMWILRIGFSYVFKWTGIFGLVEFMNWPSSFGALCVWYAMILDWLMRSFLFVRRFSKGKWKERKLI</sequence>
<dbReference type="GO" id="GO:0006811">
    <property type="term" value="P:monoatomic ion transport"/>
    <property type="evidence" value="ECO:0007669"/>
    <property type="project" value="UniProtKB-KW"/>
</dbReference>
<evidence type="ECO:0000313" key="11">
    <source>
        <dbReference type="EMBL" id="QTQ13314.1"/>
    </source>
</evidence>
<keyword evidence="6 10" id="KW-1133">Transmembrane helix</keyword>
<feature type="transmembrane region" description="Helical" evidence="10">
    <location>
        <begin position="441"/>
        <end position="462"/>
    </location>
</feature>
<evidence type="ECO:0000256" key="5">
    <source>
        <dbReference type="ARBA" id="ARBA00022692"/>
    </source>
</evidence>
<feature type="transmembrane region" description="Helical" evidence="10">
    <location>
        <begin position="146"/>
        <end position="167"/>
    </location>
</feature>
<keyword evidence="3" id="KW-0050">Antiport</keyword>